<feature type="domain" description="Resolvase/invertase-type recombinase catalytic" evidence="1">
    <location>
        <begin position="22"/>
        <end position="176"/>
    </location>
</feature>
<dbReference type="AlphaFoldDB" id="A0A1S9IHZ2"/>
<organism evidence="3 4">
    <name type="scientific">Clostridium tepidum</name>
    <dbReference type="NCBI Taxonomy" id="1962263"/>
    <lineage>
        <taxon>Bacteria</taxon>
        <taxon>Bacillati</taxon>
        <taxon>Bacillota</taxon>
        <taxon>Clostridia</taxon>
        <taxon>Eubacteriales</taxon>
        <taxon>Clostridiaceae</taxon>
        <taxon>Clostridium</taxon>
    </lineage>
</organism>
<feature type="domain" description="Recombinase" evidence="2">
    <location>
        <begin position="184"/>
        <end position="325"/>
    </location>
</feature>
<dbReference type="RefSeq" id="WP_078054366.1">
    <property type="nucleotide sequence ID" value="NZ_MRAE01000001.1"/>
</dbReference>
<dbReference type="Pfam" id="PF00239">
    <property type="entry name" value="Resolvase"/>
    <property type="match status" value="1"/>
</dbReference>
<evidence type="ECO:0000259" key="1">
    <source>
        <dbReference type="PROSITE" id="PS51736"/>
    </source>
</evidence>
<accession>A0A1S9IHZ2</accession>
<dbReference type="SUPFAM" id="SSF53041">
    <property type="entry name" value="Resolvase-like"/>
    <property type="match status" value="1"/>
</dbReference>
<dbReference type="InterPro" id="IPR011109">
    <property type="entry name" value="DNA_bind_recombinase_dom"/>
</dbReference>
<evidence type="ECO:0000259" key="2">
    <source>
        <dbReference type="PROSITE" id="PS51737"/>
    </source>
</evidence>
<dbReference type="InterPro" id="IPR050639">
    <property type="entry name" value="SSR_resolvase"/>
</dbReference>
<protein>
    <recommendedName>
        <fullName evidence="5">Recombinase</fullName>
    </recommendedName>
</protein>
<dbReference type="Pfam" id="PF07508">
    <property type="entry name" value="Recombinase"/>
    <property type="match status" value="1"/>
</dbReference>
<dbReference type="Gene3D" id="3.90.1750.20">
    <property type="entry name" value="Putative Large Serine Recombinase, Chain B, Domain 2"/>
    <property type="match status" value="1"/>
</dbReference>
<evidence type="ECO:0008006" key="5">
    <source>
        <dbReference type="Google" id="ProtNLM"/>
    </source>
</evidence>
<reference evidence="3 4" key="1">
    <citation type="submission" date="2016-12" db="EMBL/GenBank/DDBJ databases">
        <title>Clostridium tepidum sp. nov., a close relative of Clostridium sporogenes and Clostridium botulinum Group I.</title>
        <authorList>
            <person name="Dobritsa A.P."/>
            <person name="Kutumbaka K.K."/>
            <person name="Werner K."/>
            <person name="Wiedmann M."/>
            <person name="Asmus A."/>
            <person name="Samadpour M."/>
        </authorList>
    </citation>
    <scope>NUCLEOTIDE SEQUENCE [LARGE SCALE GENOMIC DNA]</scope>
    <source>
        <strain evidence="3 4">IEH 97212</strain>
    </source>
</reference>
<dbReference type="PROSITE" id="PS51737">
    <property type="entry name" value="RECOMBINASE_DNA_BIND"/>
    <property type="match status" value="1"/>
</dbReference>
<sequence length="555" mass="64465">MARISRRDLIKTEEAKIISSFRAGIYTRLSQERTEEWRNKSSSIETQIEICQEYANKENMNLVKVYTDYEYSGTNFDRPGYIEMMDDVRSGLINCIIIRDLSRLGREHLEMGRLVDKVFPFLGVRFISVVDKIDTEKGIDAKLSFEMLIKNLINDMYAKDISQKIKTSKTVSAKQGFFIGSNPPFGYRVVEKDGGRKLEPDEVSMKIVERIFTRYVAGDNTLKIAKELNENNISTSSSYNKTGNILREPGEPQWRKGTIANMLRQRVYTGCLVQGTKENVPGRKSGHYRQKPKDEWIIVKNSHDAIISNELFLAAQEILDNNKKKDHFKITRHDMKREPINKYKGVIFDANTNLSLRRNSIRSNKRDAKFYYYKFTNEENNGMVLETPYISIMEDDIDKVVIKELRNLLGIDSSGADCKDRIIEISKMKIEVAEKHRKSFSLKISKLNSDLKKLYEGYSLGKIEKEDYLEEREFNRKSLTTYEKQLSNLDLEILSIEAKAKEEIELFDYLFSNKDIELDEEIIKKYIERIDVYDNETIKISLKGYLGGKEMGSNE</sequence>
<dbReference type="EMBL" id="MRAE01000001">
    <property type="protein sequence ID" value="OOO69916.1"/>
    <property type="molecule type" value="Genomic_DNA"/>
</dbReference>
<proteinExistence type="predicted"/>
<comment type="caution">
    <text evidence="3">The sequence shown here is derived from an EMBL/GenBank/DDBJ whole genome shotgun (WGS) entry which is preliminary data.</text>
</comment>
<dbReference type="Proteomes" id="UP000190256">
    <property type="component" value="Unassembled WGS sequence"/>
</dbReference>
<dbReference type="GO" id="GO:0000150">
    <property type="term" value="F:DNA strand exchange activity"/>
    <property type="evidence" value="ECO:0007669"/>
    <property type="project" value="InterPro"/>
</dbReference>
<evidence type="ECO:0000313" key="4">
    <source>
        <dbReference type="Proteomes" id="UP000190256"/>
    </source>
</evidence>
<dbReference type="PROSITE" id="PS51736">
    <property type="entry name" value="RECOMBINASES_3"/>
    <property type="match status" value="1"/>
</dbReference>
<dbReference type="InterPro" id="IPR036162">
    <property type="entry name" value="Resolvase-like_N_sf"/>
</dbReference>
<dbReference type="InterPro" id="IPR006119">
    <property type="entry name" value="Resolv_N"/>
</dbReference>
<dbReference type="PANTHER" id="PTHR30461:SF23">
    <property type="entry name" value="DNA RECOMBINASE-RELATED"/>
    <property type="match status" value="1"/>
</dbReference>
<dbReference type="InterPro" id="IPR038109">
    <property type="entry name" value="DNA_bind_recomb_sf"/>
</dbReference>
<name>A0A1S9IHZ2_9CLOT</name>
<dbReference type="SMART" id="SM00857">
    <property type="entry name" value="Resolvase"/>
    <property type="match status" value="1"/>
</dbReference>
<dbReference type="GO" id="GO:0003677">
    <property type="term" value="F:DNA binding"/>
    <property type="evidence" value="ECO:0007669"/>
    <property type="project" value="InterPro"/>
</dbReference>
<gene>
    <name evidence="3" type="ORF">BS638_00580</name>
</gene>
<evidence type="ECO:0000313" key="3">
    <source>
        <dbReference type="EMBL" id="OOO69916.1"/>
    </source>
</evidence>
<dbReference type="Gene3D" id="3.40.50.1390">
    <property type="entry name" value="Resolvase, N-terminal catalytic domain"/>
    <property type="match status" value="1"/>
</dbReference>
<dbReference type="OrthoDB" id="9784557at2"/>
<dbReference type="PANTHER" id="PTHR30461">
    <property type="entry name" value="DNA-INVERTASE FROM LAMBDOID PROPHAGE"/>
    <property type="match status" value="1"/>
</dbReference>